<dbReference type="Proteomes" id="UP000179275">
    <property type="component" value="Unassembled WGS sequence"/>
</dbReference>
<accession>A0A1F6W3D2</accession>
<name>A0A1F6W3D2_9BACT</name>
<evidence type="ECO:0000313" key="2">
    <source>
        <dbReference type="Proteomes" id="UP000179275"/>
    </source>
</evidence>
<dbReference type="AlphaFoldDB" id="A0A1F6W3D2"/>
<proteinExistence type="predicted"/>
<dbReference type="EMBL" id="MFUG01000005">
    <property type="protein sequence ID" value="OGI76286.1"/>
    <property type="molecule type" value="Genomic_DNA"/>
</dbReference>
<dbReference type="STRING" id="1801756.A3C67_00190"/>
<comment type="caution">
    <text evidence="1">The sequence shown here is derived from an EMBL/GenBank/DDBJ whole genome shotgun (WGS) entry which is preliminary data.</text>
</comment>
<organism evidence="1 2">
    <name type="scientific">Candidatus Nomurabacteria bacterium RIFCSPHIGHO2_02_FULL_42_19</name>
    <dbReference type="NCBI Taxonomy" id="1801756"/>
    <lineage>
        <taxon>Bacteria</taxon>
        <taxon>Candidatus Nomuraibacteriota</taxon>
    </lineage>
</organism>
<sequence>MGAGELNSPAHGTRWGLVLSYRVQGCESNPTRITKRHAANLEKTVADGKDHCHFPIDGVYRAVHAEDFLGLQQFVIREEIWLVLRGDDVHGELLQPLSMTVSTTKDKIPTWAL</sequence>
<evidence type="ECO:0000313" key="1">
    <source>
        <dbReference type="EMBL" id="OGI76286.1"/>
    </source>
</evidence>
<protein>
    <submittedName>
        <fullName evidence="1">Uncharacterized protein</fullName>
    </submittedName>
</protein>
<gene>
    <name evidence="1" type="ORF">A3C67_00190</name>
</gene>
<reference evidence="1 2" key="1">
    <citation type="journal article" date="2016" name="Nat. Commun.">
        <title>Thousands of microbial genomes shed light on interconnected biogeochemical processes in an aquifer system.</title>
        <authorList>
            <person name="Anantharaman K."/>
            <person name="Brown C.T."/>
            <person name="Hug L.A."/>
            <person name="Sharon I."/>
            <person name="Castelle C.J."/>
            <person name="Probst A.J."/>
            <person name="Thomas B.C."/>
            <person name="Singh A."/>
            <person name="Wilkins M.J."/>
            <person name="Karaoz U."/>
            <person name="Brodie E.L."/>
            <person name="Williams K.H."/>
            <person name="Hubbard S.S."/>
            <person name="Banfield J.F."/>
        </authorList>
    </citation>
    <scope>NUCLEOTIDE SEQUENCE [LARGE SCALE GENOMIC DNA]</scope>
</reference>